<dbReference type="OrthoDB" id="339151at2759"/>
<keyword evidence="1" id="KW-0694">RNA-binding</keyword>
<proteinExistence type="predicted"/>
<evidence type="ECO:0000313" key="4">
    <source>
        <dbReference type="EMBL" id="VVA94577.1"/>
    </source>
</evidence>
<dbReference type="GO" id="GO:0005829">
    <property type="term" value="C:cytosol"/>
    <property type="evidence" value="ECO:0007669"/>
    <property type="project" value="TreeGrafter"/>
</dbReference>
<feature type="region of interest" description="Disordered" evidence="2">
    <location>
        <begin position="176"/>
        <end position="210"/>
    </location>
</feature>
<dbReference type="PANTHER" id="PTHR10693:SF79">
    <property type="entry name" value="NUCLEAR TRANSPORT FACTOR 2 (NTF2) FAMILY PROTEIN"/>
    <property type="match status" value="1"/>
</dbReference>
<keyword evidence="5" id="KW-1185">Reference proteome</keyword>
<dbReference type="PROSITE" id="PS50177">
    <property type="entry name" value="NTF2_DOMAIN"/>
    <property type="match status" value="1"/>
</dbReference>
<sequence length="210" mass="23542">MTTEAGVPSVHVIADAFVEQYYRIMGQLPQQACRFYVDASVVSRPRPDGTMMSFTSVEAIDKHFLSCDYSTTFEVVSVHSQNSFKDGILIMVIGFLTGKDKVKRNFSQTFYFARQNTSDYSLAYDVLNDIFRYIDEEETSTPITLPVVESVPAAEADELNMTEPIREIDDSVENSFNASEGKNVVDAQKPTEPVTETVAPQPDGAKREFY</sequence>
<dbReference type="EMBL" id="CABITT030000002">
    <property type="protein sequence ID" value="VVA94577.1"/>
    <property type="molecule type" value="Genomic_DNA"/>
</dbReference>
<accession>A0A565AYZ6</accession>
<dbReference type="InterPro" id="IPR032710">
    <property type="entry name" value="NTF2-like_dom_sf"/>
</dbReference>
<feature type="domain" description="NTF2" evidence="3">
    <location>
        <begin position="13"/>
        <end position="133"/>
    </location>
</feature>
<evidence type="ECO:0000256" key="1">
    <source>
        <dbReference type="ARBA" id="ARBA00022884"/>
    </source>
</evidence>
<reference evidence="4" key="1">
    <citation type="submission" date="2019-07" db="EMBL/GenBank/DDBJ databases">
        <authorList>
            <person name="Dittberner H."/>
        </authorList>
    </citation>
    <scope>NUCLEOTIDE SEQUENCE [LARGE SCALE GENOMIC DNA]</scope>
</reference>
<evidence type="ECO:0000313" key="5">
    <source>
        <dbReference type="Proteomes" id="UP000489600"/>
    </source>
</evidence>
<dbReference type="InterPro" id="IPR039539">
    <property type="entry name" value="Ras_GTPase_bind_prot"/>
</dbReference>
<dbReference type="CDD" id="cd00780">
    <property type="entry name" value="NTF2"/>
    <property type="match status" value="1"/>
</dbReference>
<evidence type="ECO:0000259" key="3">
    <source>
        <dbReference type="PROSITE" id="PS50177"/>
    </source>
</evidence>
<dbReference type="InterPro" id="IPR018222">
    <property type="entry name" value="Nuclear_transport_factor_2_euk"/>
</dbReference>
<dbReference type="Gene3D" id="3.10.450.50">
    <property type="match status" value="1"/>
</dbReference>
<dbReference type="AlphaFoldDB" id="A0A565AYZ6"/>
<dbReference type="InterPro" id="IPR002075">
    <property type="entry name" value="NTF2_dom"/>
</dbReference>
<dbReference type="Pfam" id="PF02136">
    <property type="entry name" value="NTF2"/>
    <property type="match status" value="1"/>
</dbReference>
<protein>
    <recommendedName>
        <fullName evidence="3">NTF2 domain-containing protein</fullName>
    </recommendedName>
</protein>
<dbReference type="SUPFAM" id="SSF54427">
    <property type="entry name" value="NTF2-like"/>
    <property type="match status" value="1"/>
</dbReference>
<gene>
    <name evidence="4" type="ORF">ANE_LOCUS5022</name>
</gene>
<evidence type="ECO:0000256" key="2">
    <source>
        <dbReference type="SAM" id="MobiDB-lite"/>
    </source>
</evidence>
<dbReference type="GO" id="GO:1990904">
    <property type="term" value="C:ribonucleoprotein complex"/>
    <property type="evidence" value="ECO:0007669"/>
    <property type="project" value="TreeGrafter"/>
</dbReference>
<dbReference type="PANTHER" id="PTHR10693">
    <property type="entry name" value="RAS GTPASE-ACTIVATING PROTEIN-BINDING PROTEIN"/>
    <property type="match status" value="1"/>
</dbReference>
<comment type="caution">
    <text evidence="4">The sequence shown here is derived from an EMBL/GenBank/DDBJ whole genome shotgun (WGS) entry which is preliminary data.</text>
</comment>
<dbReference type="Proteomes" id="UP000489600">
    <property type="component" value="Unassembled WGS sequence"/>
</dbReference>
<dbReference type="GO" id="GO:0003729">
    <property type="term" value="F:mRNA binding"/>
    <property type="evidence" value="ECO:0007669"/>
    <property type="project" value="TreeGrafter"/>
</dbReference>
<name>A0A565AYZ6_9BRAS</name>
<organism evidence="4 5">
    <name type="scientific">Arabis nemorensis</name>
    <dbReference type="NCBI Taxonomy" id="586526"/>
    <lineage>
        <taxon>Eukaryota</taxon>
        <taxon>Viridiplantae</taxon>
        <taxon>Streptophyta</taxon>
        <taxon>Embryophyta</taxon>
        <taxon>Tracheophyta</taxon>
        <taxon>Spermatophyta</taxon>
        <taxon>Magnoliopsida</taxon>
        <taxon>eudicotyledons</taxon>
        <taxon>Gunneridae</taxon>
        <taxon>Pentapetalae</taxon>
        <taxon>rosids</taxon>
        <taxon>malvids</taxon>
        <taxon>Brassicales</taxon>
        <taxon>Brassicaceae</taxon>
        <taxon>Arabideae</taxon>
        <taxon>Arabis</taxon>
    </lineage>
</organism>